<gene>
    <name evidence="2" type="ORF">IF1G_04816</name>
</gene>
<name>A0A545W0R7_9HYPO</name>
<reference evidence="2 3" key="1">
    <citation type="journal article" date="2019" name="Appl. Microbiol. Biotechnol.">
        <title>Genome sequence of Isaria javanica and comparative genome analysis insights into family S53 peptidase evolution in fungal entomopathogens.</title>
        <authorList>
            <person name="Lin R."/>
            <person name="Zhang X."/>
            <person name="Xin B."/>
            <person name="Zou M."/>
            <person name="Gao Y."/>
            <person name="Qin F."/>
            <person name="Hu Q."/>
            <person name="Xie B."/>
            <person name="Cheng X."/>
        </authorList>
    </citation>
    <scope>NUCLEOTIDE SEQUENCE [LARGE SCALE GENOMIC DNA]</scope>
    <source>
        <strain evidence="2 3">IJ1G</strain>
    </source>
</reference>
<accession>A0A545W0R7</accession>
<feature type="region of interest" description="Disordered" evidence="1">
    <location>
        <begin position="1"/>
        <end position="35"/>
    </location>
</feature>
<protein>
    <submittedName>
        <fullName evidence="2">Uncharacterized protein</fullName>
    </submittedName>
</protein>
<comment type="caution">
    <text evidence="2">The sequence shown here is derived from an EMBL/GenBank/DDBJ whole genome shotgun (WGS) entry which is preliminary data.</text>
</comment>
<keyword evidence="3" id="KW-1185">Reference proteome</keyword>
<feature type="region of interest" description="Disordered" evidence="1">
    <location>
        <begin position="100"/>
        <end position="131"/>
    </location>
</feature>
<sequence>MTSQPRPYRTPSSADTLLREVRSTPESLSRLGLTSVPVTPSPSLFGLPSRPQYDAPSQPQFGLLSFFNHRQSSGGSTSPAIFQGTCRVLLASPNIPIYFNKTPPNTSSRRRQHALDSPIPQSALPAVLDVG</sequence>
<evidence type="ECO:0000313" key="2">
    <source>
        <dbReference type="EMBL" id="TQV96233.1"/>
    </source>
</evidence>
<feature type="compositionally biased region" description="Polar residues" evidence="1">
    <location>
        <begin position="1"/>
        <end position="15"/>
    </location>
</feature>
<dbReference type="AlphaFoldDB" id="A0A545W0R7"/>
<evidence type="ECO:0000313" key="3">
    <source>
        <dbReference type="Proteomes" id="UP000315783"/>
    </source>
</evidence>
<evidence type="ECO:0000256" key="1">
    <source>
        <dbReference type="SAM" id="MobiDB-lite"/>
    </source>
</evidence>
<proteinExistence type="predicted"/>
<dbReference type="EMBL" id="SPUK01000006">
    <property type="protein sequence ID" value="TQV96233.1"/>
    <property type="molecule type" value="Genomic_DNA"/>
</dbReference>
<dbReference type="Proteomes" id="UP000315783">
    <property type="component" value="Unassembled WGS sequence"/>
</dbReference>
<organism evidence="2 3">
    <name type="scientific">Cordyceps javanica</name>
    <dbReference type="NCBI Taxonomy" id="43265"/>
    <lineage>
        <taxon>Eukaryota</taxon>
        <taxon>Fungi</taxon>
        <taxon>Dikarya</taxon>
        <taxon>Ascomycota</taxon>
        <taxon>Pezizomycotina</taxon>
        <taxon>Sordariomycetes</taxon>
        <taxon>Hypocreomycetidae</taxon>
        <taxon>Hypocreales</taxon>
        <taxon>Cordycipitaceae</taxon>
        <taxon>Cordyceps</taxon>
    </lineage>
</organism>